<reference evidence="9 10" key="1">
    <citation type="submission" date="2017-06" db="EMBL/GenBank/DDBJ databases">
        <authorList>
            <person name="Kim H.J."/>
            <person name="Triplett B.A."/>
        </authorList>
    </citation>
    <scope>NUCLEOTIDE SEQUENCE [LARGE SCALE GENOMIC DNA]</scope>
    <source>
        <strain evidence="9 10">DSM 25597</strain>
    </source>
</reference>
<comment type="similarity">
    <text evidence="2 5">Belongs to the acyl-CoA dehydrogenase family.</text>
</comment>
<evidence type="ECO:0000256" key="1">
    <source>
        <dbReference type="ARBA" id="ARBA00001974"/>
    </source>
</evidence>
<evidence type="ECO:0008006" key="11">
    <source>
        <dbReference type="Google" id="ProtNLM"/>
    </source>
</evidence>
<evidence type="ECO:0000256" key="5">
    <source>
        <dbReference type="RuleBase" id="RU362125"/>
    </source>
</evidence>
<gene>
    <name evidence="9" type="ORF">SAMN06265376_107185</name>
</gene>
<dbReference type="Gene3D" id="1.20.140.10">
    <property type="entry name" value="Butyryl-CoA Dehydrogenase, subunit A, domain 3"/>
    <property type="match status" value="1"/>
</dbReference>
<feature type="domain" description="Acyl-CoA dehydrogenase/oxidase N-terminal" evidence="8">
    <location>
        <begin position="7"/>
        <end position="119"/>
    </location>
</feature>
<dbReference type="Proteomes" id="UP000198379">
    <property type="component" value="Unassembled WGS sequence"/>
</dbReference>
<dbReference type="InterPro" id="IPR037069">
    <property type="entry name" value="AcylCoA_DH/ox_N_sf"/>
</dbReference>
<dbReference type="Pfam" id="PF00441">
    <property type="entry name" value="Acyl-CoA_dh_1"/>
    <property type="match status" value="1"/>
</dbReference>
<evidence type="ECO:0000256" key="4">
    <source>
        <dbReference type="ARBA" id="ARBA00022827"/>
    </source>
</evidence>
<dbReference type="Gene3D" id="2.40.110.10">
    <property type="entry name" value="Butyryl-CoA Dehydrogenase, subunit A, domain 2"/>
    <property type="match status" value="1"/>
</dbReference>
<accession>A0A239CA18</accession>
<dbReference type="Pfam" id="PF02771">
    <property type="entry name" value="Acyl-CoA_dh_N"/>
    <property type="match status" value="1"/>
</dbReference>
<dbReference type="Pfam" id="PF02770">
    <property type="entry name" value="Acyl-CoA_dh_M"/>
    <property type="match status" value="1"/>
</dbReference>
<dbReference type="Gene3D" id="1.10.540.10">
    <property type="entry name" value="Acyl-CoA dehydrogenase/oxidase, N-terminal domain"/>
    <property type="match status" value="1"/>
</dbReference>
<dbReference type="GO" id="GO:0003995">
    <property type="term" value="F:acyl-CoA dehydrogenase activity"/>
    <property type="evidence" value="ECO:0007669"/>
    <property type="project" value="TreeGrafter"/>
</dbReference>
<name>A0A239CA18_9FLAO</name>
<dbReference type="PANTHER" id="PTHR43884:SF12">
    <property type="entry name" value="ISOVALERYL-COA DEHYDROGENASE, MITOCHONDRIAL-RELATED"/>
    <property type="match status" value="1"/>
</dbReference>
<dbReference type="PANTHER" id="PTHR43884">
    <property type="entry name" value="ACYL-COA DEHYDROGENASE"/>
    <property type="match status" value="1"/>
</dbReference>
<dbReference type="PIRSF" id="PIRSF016578">
    <property type="entry name" value="HsaA"/>
    <property type="match status" value="1"/>
</dbReference>
<dbReference type="GO" id="GO:0050660">
    <property type="term" value="F:flavin adenine dinucleotide binding"/>
    <property type="evidence" value="ECO:0007669"/>
    <property type="project" value="InterPro"/>
</dbReference>
<keyword evidence="5" id="KW-0560">Oxidoreductase</keyword>
<evidence type="ECO:0000259" key="7">
    <source>
        <dbReference type="Pfam" id="PF02770"/>
    </source>
</evidence>
<dbReference type="InterPro" id="IPR009100">
    <property type="entry name" value="AcylCoA_DH/oxidase_NM_dom_sf"/>
</dbReference>
<keyword evidence="4 5" id="KW-0274">FAD</keyword>
<evidence type="ECO:0000256" key="3">
    <source>
        <dbReference type="ARBA" id="ARBA00022630"/>
    </source>
</evidence>
<dbReference type="EMBL" id="FZNY01000007">
    <property type="protein sequence ID" value="SNS16471.1"/>
    <property type="molecule type" value="Genomic_DNA"/>
</dbReference>
<evidence type="ECO:0000259" key="6">
    <source>
        <dbReference type="Pfam" id="PF00441"/>
    </source>
</evidence>
<dbReference type="InterPro" id="IPR036250">
    <property type="entry name" value="AcylCo_DH-like_C"/>
</dbReference>
<dbReference type="InterPro" id="IPR006091">
    <property type="entry name" value="Acyl-CoA_Oxase/DH_mid-dom"/>
</dbReference>
<proteinExistence type="inferred from homology"/>
<dbReference type="AlphaFoldDB" id="A0A239CA18"/>
<dbReference type="RefSeq" id="WP_089373182.1">
    <property type="nucleotide sequence ID" value="NZ_BMEP01000004.1"/>
</dbReference>
<evidence type="ECO:0000313" key="10">
    <source>
        <dbReference type="Proteomes" id="UP000198379"/>
    </source>
</evidence>
<sequence length="378" mass="41794">MTYILNKQQKVLRNEIIDFSQSELNEGVEDRDRNERFERALWKKCGDLKLQGLCIPKEYGGRGLNFENMIIALEALGYGCTDNGLSFSIGAHLLACTIPIWKYGSEMQKGEYLPMLCDGSWIAANAITERKSGSDVFKMSTIASKTKNGYILNGEKYYCTNAPLADLTIVYAMTNEEKGALGGVSGFVLEKKYFEVSEKIEKMGLRTALMGGVTFKSSEVPNSTLMGEQGGGTVQFTKSMMWERVGLSAIHIGTLQRLLDEVVVFVKKRKIANQSIINHQSIGHKLADIKTRIEAAKLLIAKAAFLIENNVKANTAASMAKLYVSELYKNASSNILQIYGASGYVENTDIARSVRDAMSSTMYSGTSEIQKNLILRSL</sequence>
<dbReference type="InterPro" id="IPR046373">
    <property type="entry name" value="Acyl-CoA_Oxase/DH_mid-dom_sf"/>
</dbReference>
<feature type="domain" description="Acyl-CoA oxidase/dehydrogenase middle" evidence="7">
    <location>
        <begin position="125"/>
        <end position="216"/>
    </location>
</feature>
<feature type="domain" description="Acyl-CoA dehydrogenase/oxidase C-terminal" evidence="6">
    <location>
        <begin position="230"/>
        <end position="378"/>
    </location>
</feature>
<comment type="cofactor">
    <cofactor evidence="1 5">
        <name>FAD</name>
        <dbReference type="ChEBI" id="CHEBI:57692"/>
    </cofactor>
</comment>
<evidence type="ECO:0000259" key="8">
    <source>
        <dbReference type="Pfam" id="PF02771"/>
    </source>
</evidence>
<keyword evidence="3 5" id="KW-0285">Flavoprotein</keyword>
<organism evidence="9 10">
    <name type="scientific">Dokdonia pacifica</name>
    <dbReference type="NCBI Taxonomy" id="1627892"/>
    <lineage>
        <taxon>Bacteria</taxon>
        <taxon>Pseudomonadati</taxon>
        <taxon>Bacteroidota</taxon>
        <taxon>Flavobacteriia</taxon>
        <taxon>Flavobacteriales</taxon>
        <taxon>Flavobacteriaceae</taxon>
        <taxon>Dokdonia</taxon>
    </lineage>
</organism>
<evidence type="ECO:0000256" key="2">
    <source>
        <dbReference type="ARBA" id="ARBA00009347"/>
    </source>
</evidence>
<dbReference type="SUPFAM" id="SSF56645">
    <property type="entry name" value="Acyl-CoA dehydrogenase NM domain-like"/>
    <property type="match status" value="1"/>
</dbReference>
<dbReference type="SUPFAM" id="SSF47203">
    <property type="entry name" value="Acyl-CoA dehydrogenase C-terminal domain-like"/>
    <property type="match status" value="1"/>
</dbReference>
<dbReference type="OrthoDB" id="9802447at2"/>
<dbReference type="InterPro" id="IPR013786">
    <property type="entry name" value="AcylCoA_DH/ox_N"/>
</dbReference>
<evidence type="ECO:0000313" key="9">
    <source>
        <dbReference type="EMBL" id="SNS16471.1"/>
    </source>
</evidence>
<keyword evidence="10" id="KW-1185">Reference proteome</keyword>
<protein>
    <recommendedName>
        <fullName evidence="11">Acyl-CoA dehydrogenase</fullName>
    </recommendedName>
</protein>
<dbReference type="InterPro" id="IPR009075">
    <property type="entry name" value="AcylCo_DH/oxidase_C"/>
</dbReference>